<dbReference type="CDD" id="cd16027">
    <property type="entry name" value="SGSH"/>
    <property type="match status" value="1"/>
</dbReference>
<keyword evidence="7" id="KW-1185">Reference proteome</keyword>
<feature type="signal peptide" evidence="4">
    <location>
        <begin position="1"/>
        <end position="21"/>
    </location>
</feature>
<evidence type="ECO:0000259" key="5">
    <source>
        <dbReference type="Pfam" id="PF00884"/>
    </source>
</evidence>
<dbReference type="Proteomes" id="UP000678679">
    <property type="component" value="Chromosome 2"/>
</dbReference>
<dbReference type="Pfam" id="PF00884">
    <property type="entry name" value="Sulfatase"/>
    <property type="match status" value="1"/>
</dbReference>
<dbReference type="InterPro" id="IPR050738">
    <property type="entry name" value="Sulfatase"/>
</dbReference>
<dbReference type="EMBL" id="CP076133">
    <property type="protein sequence ID" value="QWG04981.1"/>
    <property type="molecule type" value="Genomic_DNA"/>
</dbReference>
<name>A0AAX1NBT4_9BACT</name>
<dbReference type="InterPro" id="IPR017850">
    <property type="entry name" value="Alkaline_phosphatase_core_sf"/>
</dbReference>
<feature type="region of interest" description="Disordered" evidence="3">
    <location>
        <begin position="484"/>
        <end position="520"/>
    </location>
</feature>
<sequence>MKRLINLFTTLCLLFSPMLFAQSTTPNILLITADDMDYHSVGVNGSNVEDITPNIDRLANEGMRFTNAHVTVAVCMPSRGVIGTGCYPNNSGMTGFFPSKPSVPTLAEELKLHKNYKPGVLGKVKHSTPKKVENYVWEYNQDAKDLGSGRSPKLYKEHFKKFITQAKEENRPFFMMANSHDPHRPFFVDNPNYEKGGKQRPSRIYTPDEIEVPGFLEDLPEVRRELANYFSSVKRCDDTIGALLDALEEEGLSDNTIVIFLSDNGMAFPFAKSNVYLQSTRTPFMVKWPKHIKAGQVNEKDMVSMVDLMPTLLEACGVDVPKTLDGRSFLPILEGKKQKDRDMIYTHYNETSGSKAFPMRAVQTQDYLYIFSPWAVGGRQYKTSSINGKSFTAMKEKAVEDEALKLRVDFCLFRTVTEFYDLKNDPNGLNNLAEDPKSTKKIAEFEKHMLAYMEKTNDPMLDMYKHKDDEDYLIKATEKHQEVVNDANRIRRAEKRKAKNAANGKSNKHYQKNKKNRNSH</sequence>
<dbReference type="PANTHER" id="PTHR42693">
    <property type="entry name" value="ARYLSULFATASE FAMILY MEMBER"/>
    <property type="match status" value="1"/>
</dbReference>
<evidence type="ECO:0000256" key="4">
    <source>
        <dbReference type="SAM" id="SignalP"/>
    </source>
</evidence>
<dbReference type="GO" id="GO:0004065">
    <property type="term" value="F:arylsulfatase activity"/>
    <property type="evidence" value="ECO:0007669"/>
    <property type="project" value="TreeGrafter"/>
</dbReference>
<protein>
    <submittedName>
        <fullName evidence="6">Sulfatase-like hydrolase/transferase</fullName>
    </submittedName>
</protein>
<proteinExistence type="inferred from homology"/>
<dbReference type="PANTHER" id="PTHR42693:SF53">
    <property type="entry name" value="ENDO-4-O-SULFATASE"/>
    <property type="match status" value="1"/>
</dbReference>
<gene>
    <name evidence="6" type="ORF">KMW28_21400</name>
</gene>
<dbReference type="SUPFAM" id="SSF53649">
    <property type="entry name" value="Alkaline phosphatase-like"/>
    <property type="match status" value="1"/>
</dbReference>
<dbReference type="AlphaFoldDB" id="A0AAX1NBT4"/>
<keyword evidence="2 6" id="KW-0378">Hydrolase</keyword>
<accession>A0AAX1NBT4</accession>
<evidence type="ECO:0000256" key="1">
    <source>
        <dbReference type="ARBA" id="ARBA00008779"/>
    </source>
</evidence>
<comment type="similarity">
    <text evidence="1">Belongs to the sulfatase family.</text>
</comment>
<reference evidence="6 7" key="1">
    <citation type="submission" date="2021-05" db="EMBL/GenBank/DDBJ databases">
        <title>Comparative genomic studies on the polysaccharide-degrading batcterial strains of the Flammeovirga genus.</title>
        <authorList>
            <person name="Zewei F."/>
            <person name="Zheng Z."/>
            <person name="Yu L."/>
            <person name="Ruyue G."/>
            <person name="Yanhong M."/>
            <person name="Yuanyuan C."/>
            <person name="Jingyan G."/>
            <person name="Wenjun H."/>
        </authorList>
    </citation>
    <scope>NUCLEOTIDE SEQUENCE [LARGE SCALE GENOMIC DNA]</scope>
    <source>
        <strain evidence="6 7">NBRC:100898</strain>
    </source>
</reference>
<evidence type="ECO:0000256" key="3">
    <source>
        <dbReference type="SAM" id="MobiDB-lite"/>
    </source>
</evidence>
<keyword evidence="4" id="KW-0732">Signal</keyword>
<feature type="domain" description="Sulfatase N-terminal" evidence="5">
    <location>
        <begin position="26"/>
        <end position="318"/>
    </location>
</feature>
<dbReference type="KEGG" id="fya:KMW28_21400"/>
<organism evidence="6 7">
    <name type="scientific">Flammeovirga yaeyamensis</name>
    <dbReference type="NCBI Taxonomy" id="367791"/>
    <lineage>
        <taxon>Bacteria</taxon>
        <taxon>Pseudomonadati</taxon>
        <taxon>Bacteroidota</taxon>
        <taxon>Cytophagia</taxon>
        <taxon>Cytophagales</taxon>
        <taxon>Flammeovirgaceae</taxon>
        <taxon>Flammeovirga</taxon>
    </lineage>
</organism>
<evidence type="ECO:0000313" key="7">
    <source>
        <dbReference type="Proteomes" id="UP000678679"/>
    </source>
</evidence>
<dbReference type="RefSeq" id="WP_169662330.1">
    <property type="nucleotide sequence ID" value="NZ_CP076133.1"/>
</dbReference>
<feature type="chain" id="PRO_5043544694" evidence="4">
    <location>
        <begin position="22"/>
        <end position="520"/>
    </location>
</feature>
<evidence type="ECO:0000313" key="6">
    <source>
        <dbReference type="EMBL" id="QWG04981.1"/>
    </source>
</evidence>
<evidence type="ECO:0000256" key="2">
    <source>
        <dbReference type="ARBA" id="ARBA00022801"/>
    </source>
</evidence>
<dbReference type="Gene3D" id="3.40.720.10">
    <property type="entry name" value="Alkaline Phosphatase, subunit A"/>
    <property type="match status" value="1"/>
</dbReference>
<feature type="compositionally biased region" description="Basic residues" evidence="3">
    <location>
        <begin position="506"/>
        <end position="520"/>
    </location>
</feature>
<dbReference type="InterPro" id="IPR000917">
    <property type="entry name" value="Sulfatase_N"/>
</dbReference>